<sequence length="249" mass="28252">MVGSRHLRRLVKKERDEIARKLELVQRQGVERENQRELDSAELDIQENNEVVQEDIGIVQDGLAEHRLMAAISSLEKKVDASFSVLEKKVDDSISGLEKKVGVLSETLVEVVALLKLQIKKEPDVDNFVKFPIQSTMELEHLNSIITPELTDFYINKIKSLLGTSSSMASSLKHVLDEKLILDYNVDGTSGKSSLKNVKEFYYVLESAVKIKIPDEPADKIIRKAIHNIKNSHFQKTSRAKKFKLDNNE</sequence>
<dbReference type="KEGG" id="dpo:117184699"/>
<feature type="domain" description="DUF4806" evidence="1">
    <location>
        <begin position="128"/>
        <end position="204"/>
    </location>
</feature>
<evidence type="ECO:0000313" key="2">
    <source>
        <dbReference type="Proteomes" id="UP000001819"/>
    </source>
</evidence>
<evidence type="ECO:0000259" key="1">
    <source>
        <dbReference type="Pfam" id="PF16064"/>
    </source>
</evidence>
<name>A0A6I8W7J6_DROPS</name>
<reference evidence="3" key="1">
    <citation type="submission" date="2025-08" db="UniProtKB">
        <authorList>
            <consortium name="RefSeq"/>
        </authorList>
    </citation>
    <scope>IDENTIFICATION</scope>
    <source>
        <strain evidence="3">MV-25-SWS-2005</strain>
        <tissue evidence="3">Whole body</tissue>
    </source>
</reference>
<dbReference type="FunCoup" id="A0A6I8W7J6">
    <property type="interactions" value="20"/>
</dbReference>
<keyword evidence="2" id="KW-1185">Reference proteome</keyword>
<gene>
    <name evidence="3" type="primary">LOC117184699</name>
</gene>
<dbReference type="AlphaFoldDB" id="A0A6I8W7J6"/>
<dbReference type="InParanoid" id="A0A6I8W7J6"/>
<evidence type="ECO:0000313" key="3">
    <source>
        <dbReference type="RefSeq" id="XP_033239257.1"/>
    </source>
</evidence>
<protein>
    <recommendedName>
        <fullName evidence="1">DUF4806 domain-containing protein</fullName>
    </recommendedName>
</protein>
<dbReference type="InterPro" id="IPR032071">
    <property type="entry name" value="DUF4806"/>
</dbReference>
<dbReference type="Proteomes" id="UP000001819">
    <property type="component" value="Chromosome X"/>
</dbReference>
<dbReference type="RefSeq" id="XP_033239257.1">
    <property type="nucleotide sequence ID" value="XM_033383366.1"/>
</dbReference>
<proteinExistence type="predicted"/>
<dbReference type="Pfam" id="PF16064">
    <property type="entry name" value="DUF4806"/>
    <property type="match status" value="1"/>
</dbReference>
<organism evidence="2 3">
    <name type="scientific">Drosophila pseudoobscura pseudoobscura</name>
    <name type="common">Fruit fly</name>
    <dbReference type="NCBI Taxonomy" id="46245"/>
    <lineage>
        <taxon>Eukaryota</taxon>
        <taxon>Metazoa</taxon>
        <taxon>Ecdysozoa</taxon>
        <taxon>Arthropoda</taxon>
        <taxon>Hexapoda</taxon>
        <taxon>Insecta</taxon>
        <taxon>Pterygota</taxon>
        <taxon>Neoptera</taxon>
        <taxon>Endopterygota</taxon>
        <taxon>Diptera</taxon>
        <taxon>Brachycera</taxon>
        <taxon>Muscomorpha</taxon>
        <taxon>Ephydroidea</taxon>
        <taxon>Drosophilidae</taxon>
        <taxon>Drosophila</taxon>
        <taxon>Sophophora</taxon>
    </lineage>
</organism>
<accession>A0A6I8W7J6</accession>